<comment type="caution">
    <text evidence="2">The sequence shown here is derived from an EMBL/GenBank/DDBJ whole genome shotgun (WGS) entry which is preliminary data.</text>
</comment>
<organism evidence="2 3">
    <name type="scientific">Vitis vinifera</name>
    <name type="common">Grape</name>
    <dbReference type="NCBI Taxonomy" id="29760"/>
    <lineage>
        <taxon>Eukaryota</taxon>
        <taxon>Viridiplantae</taxon>
        <taxon>Streptophyta</taxon>
        <taxon>Embryophyta</taxon>
        <taxon>Tracheophyta</taxon>
        <taxon>Spermatophyta</taxon>
        <taxon>Magnoliopsida</taxon>
        <taxon>eudicotyledons</taxon>
        <taxon>Gunneridae</taxon>
        <taxon>Pentapetalae</taxon>
        <taxon>rosids</taxon>
        <taxon>Vitales</taxon>
        <taxon>Vitaceae</taxon>
        <taxon>Viteae</taxon>
        <taxon>Vitis</taxon>
    </lineage>
</organism>
<evidence type="ECO:0000313" key="3">
    <source>
        <dbReference type="Proteomes" id="UP000288805"/>
    </source>
</evidence>
<evidence type="ECO:0000256" key="1">
    <source>
        <dbReference type="SAM" id="MobiDB-lite"/>
    </source>
</evidence>
<name>A0A438EKG0_VITVI</name>
<dbReference type="Proteomes" id="UP000288805">
    <property type="component" value="Unassembled WGS sequence"/>
</dbReference>
<dbReference type="EMBL" id="QGNW01001255">
    <property type="protein sequence ID" value="RVW48223.1"/>
    <property type="molecule type" value="Genomic_DNA"/>
</dbReference>
<evidence type="ECO:0000313" key="2">
    <source>
        <dbReference type="EMBL" id="RVW48223.1"/>
    </source>
</evidence>
<dbReference type="AlphaFoldDB" id="A0A438EKG0"/>
<proteinExistence type="predicted"/>
<gene>
    <name evidence="2" type="ORF">CK203_069500</name>
</gene>
<protein>
    <submittedName>
        <fullName evidence="2">Uncharacterized protein</fullName>
    </submittedName>
</protein>
<accession>A0A438EKG0</accession>
<feature type="region of interest" description="Disordered" evidence="1">
    <location>
        <begin position="1"/>
        <end position="26"/>
    </location>
</feature>
<sequence>MSSKGGTRAEAGKTNPSTRDEAGKTIPADFEKMWSYTGNLSARKVSGDAPERD</sequence>
<reference evidence="2 3" key="1">
    <citation type="journal article" date="2018" name="PLoS Genet.">
        <title>Population sequencing reveals clonal diversity and ancestral inbreeding in the grapevine cultivar Chardonnay.</title>
        <authorList>
            <person name="Roach M.J."/>
            <person name="Johnson D.L."/>
            <person name="Bohlmann J."/>
            <person name="van Vuuren H.J."/>
            <person name="Jones S.J."/>
            <person name="Pretorius I.S."/>
            <person name="Schmidt S.A."/>
            <person name="Borneman A.R."/>
        </authorList>
    </citation>
    <scope>NUCLEOTIDE SEQUENCE [LARGE SCALE GENOMIC DNA]</scope>
    <source>
        <strain evidence="3">cv. Chardonnay</strain>
        <tissue evidence="2">Leaf</tissue>
    </source>
</reference>